<proteinExistence type="inferred from homology"/>
<evidence type="ECO:0000256" key="4">
    <source>
        <dbReference type="ARBA" id="ARBA00022676"/>
    </source>
</evidence>
<dbReference type="Gene3D" id="3.40.50.2000">
    <property type="entry name" value="Glycogen Phosphorylase B"/>
    <property type="match status" value="1"/>
</dbReference>
<keyword evidence="7 8" id="KW-0802">TPR repeat</keyword>
<dbReference type="Pfam" id="PF13844">
    <property type="entry name" value="Glyco_transf_41"/>
    <property type="match status" value="2"/>
</dbReference>
<dbReference type="Proteomes" id="UP000325755">
    <property type="component" value="Chromosome"/>
</dbReference>
<comment type="similarity">
    <text evidence="2">Belongs to the glycosyltransferase 41 family. O-GlcNAc transferase subfamily.</text>
</comment>
<dbReference type="OrthoDB" id="255821at2"/>
<protein>
    <recommendedName>
        <fullName evidence="3">protein O-GlcNAc transferase</fullName>
        <ecNumber evidence="3">2.4.1.255</ecNumber>
    </recommendedName>
</protein>
<feature type="domain" description="O-GlcNAc transferase C-terminal" evidence="9">
    <location>
        <begin position="497"/>
        <end position="661"/>
    </location>
</feature>
<evidence type="ECO:0000313" key="10">
    <source>
        <dbReference type="EMBL" id="QFY41885.1"/>
    </source>
</evidence>
<keyword evidence="6" id="KW-0677">Repeat</keyword>
<evidence type="ECO:0000256" key="3">
    <source>
        <dbReference type="ARBA" id="ARBA00011970"/>
    </source>
</evidence>
<dbReference type="PROSITE" id="PS50005">
    <property type="entry name" value="TPR"/>
    <property type="match status" value="1"/>
</dbReference>
<comment type="pathway">
    <text evidence="1">Protein modification; protein glycosylation.</text>
</comment>
<evidence type="ECO:0000256" key="6">
    <source>
        <dbReference type="ARBA" id="ARBA00022737"/>
    </source>
</evidence>
<evidence type="ECO:0000313" key="11">
    <source>
        <dbReference type="Proteomes" id="UP000325755"/>
    </source>
</evidence>
<feature type="repeat" description="TPR" evidence="8">
    <location>
        <begin position="354"/>
        <end position="387"/>
    </location>
</feature>
<evidence type="ECO:0000256" key="7">
    <source>
        <dbReference type="ARBA" id="ARBA00022803"/>
    </source>
</evidence>
<dbReference type="GO" id="GO:0097363">
    <property type="term" value="F:protein O-acetylglucosaminyltransferase activity"/>
    <property type="evidence" value="ECO:0007669"/>
    <property type="project" value="UniProtKB-EC"/>
</dbReference>
<reference evidence="10 11" key="1">
    <citation type="submission" date="2019-09" db="EMBL/GenBank/DDBJ databases">
        <title>Ecophysiology of the spiral-shaped methanotroph Methylospira mobilis as revealed by the complete genome sequence.</title>
        <authorList>
            <person name="Oshkin I.Y."/>
            <person name="Dedysh S.N."/>
            <person name="Miroshnikov K."/>
            <person name="Danilova O.V."/>
            <person name="Hakobyan A."/>
            <person name="Liesack W."/>
        </authorList>
    </citation>
    <scope>NUCLEOTIDE SEQUENCE [LARGE SCALE GENOMIC DNA]</scope>
    <source>
        <strain evidence="10 11">Shm1</strain>
    </source>
</reference>
<dbReference type="AlphaFoldDB" id="A0A5Q0BDG0"/>
<evidence type="ECO:0000256" key="5">
    <source>
        <dbReference type="ARBA" id="ARBA00022679"/>
    </source>
</evidence>
<dbReference type="InterPro" id="IPR029489">
    <property type="entry name" value="OGT/SEC/SPY_C"/>
</dbReference>
<dbReference type="PANTHER" id="PTHR44998:SF1">
    <property type="entry name" value="UDP-N-ACETYLGLUCOSAMINE--PEPTIDE N-ACETYLGLUCOSAMINYLTRANSFERASE 110 KDA SUBUNIT"/>
    <property type="match status" value="1"/>
</dbReference>
<evidence type="ECO:0000259" key="9">
    <source>
        <dbReference type="Pfam" id="PF13844"/>
    </source>
</evidence>
<organism evidence="10 11">
    <name type="scientific">Candidatus Methylospira mobilis</name>
    <dbReference type="NCBI Taxonomy" id="1808979"/>
    <lineage>
        <taxon>Bacteria</taxon>
        <taxon>Pseudomonadati</taxon>
        <taxon>Pseudomonadota</taxon>
        <taxon>Gammaproteobacteria</taxon>
        <taxon>Methylococcales</taxon>
        <taxon>Methylococcaceae</taxon>
        <taxon>Candidatus Methylospira</taxon>
    </lineage>
</organism>
<dbReference type="Gene3D" id="1.25.40.10">
    <property type="entry name" value="Tetratricopeptide repeat domain"/>
    <property type="match status" value="3"/>
</dbReference>
<feature type="domain" description="O-GlcNAc transferase C-terminal" evidence="9">
    <location>
        <begin position="669"/>
        <end position="854"/>
    </location>
</feature>
<accession>A0A5Q0BDG0</accession>
<sequence>MRCAVILPVDPENIQFADDAAYSVRSAVQTDPGPFDDIFVIRVDTASVYVREIRQAWENGIEWLFFLKAGDLVHPYAFQSVFVAVEERDAIFGLLSAQDAPGQGGIRELPQVRTMSRFEDLLCNDPDRTLQWSHLLRSEVAVMPGIAESIVCGEDLVYYLRLWSRFRCCKLEQTLNVRRAEEPREQSCGQSTDAISVRHRQLLDSCAQLLARNDGTVKAPDTGALFLQIQRLQQQGSLSVPEALFHLVLQYDSQPFNRAYALKNLERDDDAREYLLQVLAETPAHLSALILMGSLLQRAKRHEEALPYFERGFALDCRNSELFIKQGITLRMLKRYEEALQNCDLILRLEPKFAAAFYVKGLVFKDMGLQDKALENFSQVLALEPGLELVVMALHEKGMILRVRGMLEDALKCYEREMALQSNYCLLTRGEWFYCRQIMCDWQEAEAIGARLLREIDAGKAVSTPMTIFALPSTRRQQRRCAALYISHDAATEHLEVIHAENYRHDKIRIGYFSTDFHSHPVAYLTAELFELHDRSRFEVIAFSSGPQVRDSMRLRLELGFDRFLDVRKQSDRQIADLAHELEIDIAVDLSGYSQDARPWLFARRMAPVQAHYLGFAGTLGGDFIDYLIADPVGVAEDHQPDYAEKIVFLPDSFMVSDRRRQIDPRPFTRAEAGLPETGFVYCAFNNPNKITPQVFDVWMSILREVENSVLWLSARNEWCVPNLRKEATQRGVCADRLIFAPRMEESARHLARHRAADLFLDSFYYGAHTTANDALWAGLPVLTCLGETFAGRVAASLLRAIDLPELIANSHEAYRLRAIELASDPEQLRAIRYKLANNRDTAPLFDTPRFTRHLEAAYMEMWRRQQAGLAPESIHIRAMDDRLGW</sequence>
<evidence type="ECO:0000256" key="8">
    <source>
        <dbReference type="PROSITE-ProRule" id="PRU00339"/>
    </source>
</evidence>
<dbReference type="EC" id="2.4.1.255" evidence="3"/>
<dbReference type="SUPFAM" id="SSF48452">
    <property type="entry name" value="TPR-like"/>
    <property type="match status" value="1"/>
</dbReference>
<gene>
    <name evidence="10" type="ORF">F6R98_03930</name>
</gene>
<dbReference type="InParanoid" id="A0A5Q0BDG0"/>
<dbReference type="Gene3D" id="3.40.50.11380">
    <property type="match status" value="1"/>
</dbReference>
<dbReference type="InterPro" id="IPR019734">
    <property type="entry name" value="TPR_rpt"/>
</dbReference>
<dbReference type="PANTHER" id="PTHR44998">
    <property type="match status" value="1"/>
</dbReference>
<keyword evidence="5" id="KW-0808">Transferase</keyword>
<keyword evidence="4" id="KW-0328">Glycosyltransferase</keyword>
<dbReference type="SMART" id="SM00028">
    <property type="entry name" value="TPR"/>
    <property type="match status" value="5"/>
</dbReference>
<evidence type="ECO:0000256" key="2">
    <source>
        <dbReference type="ARBA" id="ARBA00005386"/>
    </source>
</evidence>
<dbReference type="KEGG" id="mmob:F6R98_03930"/>
<dbReference type="RefSeq" id="WP_153247869.1">
    <property type="nucleotide sequence ID" value="NZ_CP044205.1"/>
</dbReference>
<dbReference type="EMBL" id="CP044205">
    <property type="protein sequence ID" value="QFY41885.1"/>
    <property type="molecule type" value="Genomic_DNA"/>
</dbReference>
<dbReference type="InterPro" id="IPR011990">
    <property type="entry name" value="TPR-like_helical_dom_sf"/>
</dbReference>
<name>A0A5Q0BDG0_9GAMM</name>
<keyword evidence="11" id="KW-1185">Reference proteome</keyword>
<dbReference type="GO" id="GO:0006493">
    <property type="term" value="P:protein O-linked glycosylation"/>
    <property type="evidence" value="ECO:0007669"/>
    <property type="project" value="TreeGrafter"/>
</dbReference>
<evidence type="ECO:0000256" key="1">
    <source>
        <dbReference type="ARBA" id="ARBA00004922"/>
    </source>
</evidence>